<organism evidence="9 10">
    <name type="scientific">Oldenlandia corymbosa var. corymbosa</name>
    <dbReference type="NCBI Taxonomy" id="529605"/>
    <lineage>
        <taxon>Eukaryota</taxon>
        <taxon>Viridiplantae</taxon>
        <taxon>Streptophyta</taxon>
        <taxon>Embryophyta</taxon>
        <taxon>Tracheophyta</taxon>
        <taxon>Spermatophyta</taxon>
        <taxon>Magnoliopsida</taxon>
        <taxon>eudicotyledons</taxon>
        <taxon>Gunneridae</taxon>
        <taxon>Pentapetalae</taxon>
        <taxon>asterids</taxon>
        <taxon>lamiids</taxon>
        <taxon>Gentianales</taxon>
        <taxon>Rubiaceae</taxon>
        <taxon>Rubioideae</taxon>
        <taxon>Spermacoceae</taxon>
        <taxon>Hedyotis-Oldenlandia complex</taxon>
        <taxon>Oldenlandia</taxon>
    </lineage>
</organism>
<keyword evidence="3 6" id="KW-0812">Transmembrane</keyword>
<dbReference type="Pfam" id="PF01694">
    <property type="entry name" value="Rhomboid"/>
    <property type="match status" value="1"/>
</dbReference>
<feature type="transmembrane region" description="Helical" evidence="6">
    <location>
        <begin position="271"/>
        <end position="290"/>
    </location>
</feature>
<keyword evidence="6" id="KW-0720">Serine protease</keyword>
<sequence length="413" mass="46061">MDSETTASSSDSNTTSATNLQSPPPPPPPPLPPPLPRPPVPFQQPRLSLDWMGEELLKEQKVPFPLSKRIRQRKSDTCVISLVVMLLLVVFVATMAVNNCWRKSHRQCALRNLGRFSFQPLSENPLLGPSASTLDSMGALKQTLLVERHQFLRLFASPWLHAGVFHLILNLFSLVFVGIKLEQEFGPCRVGIIYLISAITGSLVAALFLSHRPSVTSSSALFGLLGTTLSGLIWNWKVYTQKFNALLMFLLILTMNFILGLAPYVNNFSNIGGFLSGFLLGFVLLHKPLIGKATQSKGGLFEYNVKFAVRMKQKFDKPLIRSAFLIILSLLLAGLTVAVIRGINMYKYCGWCHYIDCLPLKWWSCNVKEMHCESLVSAELLTLTCSSNGKFRIFPFTSVSQSRLEDLCYLICS</sequence>
<evidence type="ECO:0000256" key="2">
    <source>
        <dbReference type="ARBA" id="ARBA00009045"/>
    </source>
</evidence>
<feature type="transmembrane region" description="Helical" evidence="6">
    <location>
        <begin position="319"/>
        <end position="340"/>
    </location>
</feature>
<dbReference type="InterPro" id="IPR002610">
    <property type="entry name" value="Peptidase_S54_rhomboid-like"/>
</dbReference>
<feature type="compositionally biased region" description="Pro residues" evidence="7">
    <location>
        <begin position="22"/>
        <end position="42"/>
    </location>
</feature>
<dbReference type="GO" id="GO:0004252">
    <property type="term" value="F:serine-type endopeptidase activity"/>
    <property type="evidence" value="ECO:0007669"/>
    <property type="project" value="InterPro"/>
</dbReference>
<evidence type="ECO:0000256" key="3">
    <source>
        <dbReference type="ARBA" id="ARBA00022692"/>
    </source>
</evidence>
<reference evidence="9" key="1">
    <citation type="submission" date="2023-03" db="EMBL/GenBank/DDBJ databases">
        <authorList>
            <person name="Julca I."/>
        </authorList>
    </citation>
    <scope>NUCLEOTIDE SEQUENCE</scope>
</reference>
<comment type="similarity">
    <text evidence="2 6">Belongs to the peptidase S54 family.</text>
</comment>
<dbReference type="Proteomes" id="UP001161247">
    <property type="component" value="Chromosome 8"/>
</dbReference>
<keyword evidence="6" id="KW-0378">Hydrolase</keyword>
<dbReference type="InterPro" id="IPR022764">
    <property type="entry name" value="Peptidase_S54_rhomboid_dom"/>
</dbReference>
<evidence type="ECO:0000256" key="7">
    <source>
        <dbReference type="SAM" id="MobiDB-lite"/>
    </source>
</evidence>
<gene>
    <name evidence="9" type="ORF">OLC1_LOCUS21333</name>
</gene>
<feature type="domain" description="Peptidase S54 rhomboid" evidence="8">
    <location>
        <begin position="149"/>
        <end position="286"/>
    </location>
</feature>
<feature type="transmembrane region" description="Helical" evidence="6">
    <location>
        <begin position="191"/>
        <end position="209"/>
    </location>
</feature>
<dbReference type="GO" id="GO:0016020">
    <property type="term" value="C:membrane"/>
    <property type="evidence" value="ECO:0007669"/>
    <property type="project" value="UniProtKB-SubCell"/>
</dbReference>
<evidence type="ECO:0000313" key="10">
    <source>
        <dbReference type="Proteomes" id="UP001161247"/>
    </source>
</evidence>
<dbReference type="GO" id="GO:0006508">
    <property type="term" value="P:proteolysis"/>
    <property type="evidence" value="ECO:0007669"/>
    <property type="project" value="UniProtKB-KW"/>
</dbReference>
<evidence type="ECO:0000256" key="4">
    <source>
        <dbReference type="ARBA" id="ARBA00022989"/>
    </source>
</evidence>
<evidence type="ECO:0000256" key="6">
    <source>
        <dbReference type="RuleBase" id="RU362115"/>
    </source>
</evidence>
<keyword evidence="5 6" id="KW-0472">Membrane</keyword>
<accession>A0AAV1E382</accession>
<dbReference type="EMBL" id="OX459125">
    <property type="protein sequence ID" value="CAI9114650.1"/>
    <property type="molecule type" value="Genomic_DNA"/>
</dbReference>
<dbReference type="PANTHER" id="PTHR22936:SF75">
    <property type="entry name" value="RHOMBOID-LIKE PROTEIN 8"/>
    <property type="match status" value="1"/>
</dbReference>
<keyword evidence="10" id="KW-1185">Reference proteome</keyword>
<comment type="function">
    <text evidence="6">Serine protease involved in intramembrane proteolysis.</text>
</comment>
<dbReference type="InterPro" id="IPR035952">
    <property type="entry name" value="Rhomboid-like_sf"/>
</dbReference>
<feature type="transmembrane region" description="Helical" evidence="6">
    <location>
        <begin position="78"/>
        <end position="97"/>
    </location>
</feature>
<dbReference type="Gene3D" id="1.20.1540.10">
    <property type="entry name" value="Rhomboid-like"/>
    <property type="match status" value="1"/>
</dbReference>
<dbReference type="EC" id="3.4.21.105" evidence="6"/>
<evidence type="ECO:0000313" key="9">
    <source>
        <dbReference type="EMBL" id="CAI9114650.1"/>
    </source>
</evidence>
<evidence type="ECO:0000256" key="1">
    <source>
        <dbReference type="ARBA" id="ARBA00004141"/>
    </source>
</evidence>
<proteinExistence type="inferred from homology"/>
<keyword evidence="4 6" id="KW-1133">Transmembrane helix</keyword>
<dbReference type="SUPFAM" id="SSF144091">
    <property type="entry name" value="Rhomboid-like"/>
    <property type="match status" value="1"/>
</dbReference>
<comment type="catalytic activity">
    <reaction evidence="6">
        <text>Cleaves type-1 transmembrane domains using a catalytic dyad composed of serine and histidine that are contributed by different transmembrane domains.</text>
        <dbReference type="EC" id="3.4.21.105"/>
    </reaction>
</comment>
<keyword evidence="6" id="KW-0645">Protease</keyword>
<feature type="compositionally biased region" description="Low complexity" evidence="7">
    <location>
        <begin position="1"/>
        <end position="19"/>
    </location>
</feature>
<dbReference type="PANTHER" id="PTHR22936">
    <property type="entry name" value="RHOMBOID-RELATED"/>
    <property type="match status" value="1"/>
</dbReference>
<comment type="subcellular location">
    <subcellularLocation>
        <location evidence="1 6">Membrane</location>
        <topology evidence="1 6">Multi-pass membrane protein</topology>
    </subcellularLocation>
</comment>
<evidence type="ECO:0000256" key="5">
    <source>
        <dbReference type="ARBA" id="ARBA00023136"/>
    </source>
</evidence>
<name>A0AAV1E382_OLDCO</name>
<feature type="transmembrane region" description="Helical" evidence="6">
    <location>
        <begin position="246"/>
        <end position="265"/>
    </location>
</feature>
<feature type="region of interest" description="Disordered" evidence="7">
    <location>
        <begin position="1"/>
        <end position="44"/>
    </location>
</feature>
<feature type="transmembrane region" description="Helical" evidence="6">
    <location>
        <begin position="159"/>
        <end position="179"/>
    </location>
</feature>
<feature type="transmembrane region" description="Helical" evidence="6">
    <location>
        <begin position="215"/>
        <end position="234"/>
    </location>
</feature>
<evidence type="ECO:0000259" key="8">
    <source>
        <dbReference type="Pfam" id="PF01694"/>
    </source>
</evidence>
<protein>
    <recommendedName>
        <fullName evidence="6">RHOMBOID-like protein</fullName>
        <ecNumber evidence="6">3.4.21.105</ecNumber>
    </recommendedName>
</protein>
<dbReference type="AlphaFoldDB" id="A0AAV1E382"/>